<protein>
    <recommendedName>
        <fullName evidence="4 14">ATP synthase epsilon chain</fullName>
    </recommendedName>
    <alternativeName>
        <fullName evidence="13 14">ATP synthase F1 sector epsilon subunit</fullName>
    </alternativeName>
    <alternativeName>
        <fullName evidence="12 14">F-ATPase epsilon subunit</fullName>
    </alternativeName>
</protein>
<dbReference type="OrthoDB" id="9804110at2"/>
<comment type="subunit">
    <text evidence="14 15">F-type ATPases have 2 components, CF(1) - the catalytic core - and CF(0) - the membrane proton channel. CF(1) has five subunits: alpha(3), beta(3), gamma(1), delta(1), epsilon(1). CF(0) has three main subunits: a, b and c.</text>
</comment>
<keyword evidence="10 14" id="KW-0139">CF(1)</keyword>
<evidence type="ECO:0000259" key="16">
    <source>
        <dbReference type="Pfam" id="PF00401"/>
    </source>
</evidence>
<keyword evidence="11 14" id="KW-0066">ATP synthesis</keyword>
<dbReference type="AlphaFoldDB" id="A0A0D0YYF2"/>
<keyword evidence="9 14" id="KW-0472">Membrane</keyword>
<dbReference type="Pfam" id="PF02823">
    <property type="entry name" value="ATP-synt_DE_N"/>
    <property type="match status" value="1"/>
</dbReference>
<keyword evidence="6 14" id="KW-1003">Cell membrane</keyword>
<dbReference type="NCBIfam" id="NF001846">
    <property type="entry name" value="PRK00571.1-3"/>
    <property type="match status" value="1"/>
</dbReference>
<dbReference type="NCBIfam" id="TIGR01216">
    <property type="entry name" value="ATP_synt_epsi"/>
    <property type="match status" value="1"/>
</dbReference>
<evidence type="ECO:0000256" key="13">
    <source>
        <dbReference type="ARBA" id="ARBA00031795"/>
    </source>
</evidence>
<evidence type="ECO:0000256" key="5">
    <source>
        <dbReference type="ARBA" id="ARBA00022448"/>
    </source>
</evidence>
<dbReference type="SUPFAM" id="SSF51344">
    <property type="entry name" value="Epsilon subunit of F1F0-ATP synthase N-terminal domain"/>
    <property type="match status" value="1"/>
</dbReference>
<dbReference type="GO" id="GO:0005524">
    <property type="term" value="F:ATP binding"/>
    <property type="evidence" value="ECO:0007669"/>
    <property type="project" value="UniProtKB-UniRule"/>
</dbReference>
<dbReference type="FunFam" id="1.20.5.440:FF:000001">
    <property type="entry name" value="ATP synthase epsilon chain"/>
    <property type="match status" value="1"/>
</dbReference>
<keyword evidence="19" id="KW-1185">Reference proteome</keyword>
<dbReference type="InterPro" id="IPR020547">
    <property type="entry name" value="ATP_synth_F1_esu_C"/>
</dbReference>
<proteinExistence type="inferred from homology"/>
<evidence type="ECO:0000259" key="17">
    <source>
        <dbReference type="Pfam" id="PF02823"/>
    </source>
</evidence>
<dbReference type="GO" id="GO:0045259">
    <property type="term" value="C:proton-transporting ATP synthase complex"/>
    <property type="evidence" value="ECO:0007669"/>
    <property type="project" value="UniProtKB-KW"/>
</dbReference>
<dbReference type="InterPro" id="IPR036771">
    <property type="entry name" value="ATPsynth_dsu/esu_N"/>
</dbReference>
<dbReference type="GO" id="GO:0016787">
    <property type="term" value="F:hydrolase activity"/>
    <property type="evidence" value="ECO:0007669"/>
    <property type="project" value="UniProtKB-KW"/>
</dbReference>
<comment type="subcellular location">
    <subcellularLocation>
        <location evidence="2 14">Cell membrane</location>
        <topology evidence="2 14">Peripheral membrane protein</topology>
    </subcellularLocation>
</comment>
<keyword evidence="5 14" id="KW-0813">Transport</keyword>
<evidence type="ECO:0000256" key="9">
    <source>
        <dbReference type="ARBA" id="ARBA00023136"/>
    </source>
</evidence>
<dbReference type="EMBL" id="AWTT01000002">
    <property type="protein sequence ID" value="KIS04244.1"/>
    <property type="molecule type" value="Genomic_DNA"/>
</dbReference>
<dbReference type="CDD" id="cd12152">
    <property type="entry name" value="F1-ATPase_delta"/>
    <property type="match status" value="1"/>
</dbReference>
<evidence type="ECO:0000256" key="1">
    <source>
        <dbReference type="ARBA" id="ARBA00003543"/>
    </source>
</evidence>
<evidence type="ECO:0000313" key="19">
    <source>
        <dbReference type="Proteomes" id="UP000032279"/>
    </source>
</evidence>
<dbReference type="Pfam" id="PF00401">
    <property type="entry name" value="ATP-synt_DE"/>
    <property type="match status" value="1"/>
</dbReference>
<evidence type="ECO:0000313" key="18">
    <source>
        <dbReference type="EMBL" id="KIS04244.1"/>
    </source>
</evidence>
<evidence type="ECO:0000256" key="15">
    <source>
        <dbReference type="RuleBase" id="RU003656"/>
    </source>
</evidence>
<comment type="function">
    <text evidence="1 14">Produces ATP from ADP in the presence of a proton gradient across the membrane.</text>
</comment>
<organism evidence="18 19">
    <name type="scientific">Paucilactobacillus wasatchensis</name>
    <dbReference type="NCBI Taxonomy" id="1335616"/>
    <lineage>
        <taxon>Bacteria</taxon>
        <taxon>Bacillati</taxon>
        <taxon>Bacillota</taxon>
        <taxon>Bacilli</taxon>
        <taxon>Lactobacillales</taxon>
        <taxon>Lactobacillaceae</taxon>
        <taxon>Paucilactobacillus</taxon>
    </lineage>
</organism>
<dbReference type="Proteomes" id="UP000032279">
    <property type="component" value="Unassembled WGS sequence"/>
</dbReference>
<evidence type="ECO:0000256" key="4">
    <source>
        <dbReference type="ARBA" id="ARBA00014480"/>
    </source>
</evidence>
<comment type="similarity">
    <text evidence="3 14 15">Belongs to the ATPase epsilon chain family.</text>
</comment>
<dbReference type="GO" id="GO:0046933">
    <property type="term" value="F:proton-transporting ATP synthase activity, rotational mechanism"/>
    <property type="evidence" value="ECO:0007669"/>
    <property type="project" value="UniProtKB-UniRule"/>
</dbReference>
<accession>A0A0D0YYF2</accession>
<evidence type="ECO:0000256" key="6">
    <source>
        <dbReference type="ARBA" id="ARBA00022475"/>
    </source>
</evidence>
<dbReference type="InterPro" id="IPR020546">
    <property type="entry name" value="ATP_synth_F1_dsu/esu_N"/>
</dbReference>
<dbReference type="HAMAP" id="MF_00530">
    <property type="entry name" value="ATP_synth_epsil_bac"/>
    <property type="match status" value="1"/>
</dbReference>
<dbReference type="RefSeq" id="WP_044009915.1">
    <property type="nucleotide sequence ID" value="NZ_AWTT01000002.1"/>
</dbReference>
<sequence>MADHTFNISIVTPDGTVYDSDATMIIFKTQNGEMGILANHIPVLASLLIDVVRVKNGNSEDKIAVNGGFIEFSNNSATIVADSAEPATKIDVARAQKAKTRAEEHIQHAHEVNDKDELSRAEVALKRAANRLRVSQK</sequence>
<evidence type="ECO:0000256" key="14">
    <source>
        <dbReference type="HAMAP-Rule" id="MF_00530"/>
    </source>
</evidence>
<evidence type="ECO:0000256" key="11">
    <source>
        <dbReference type="ARBA" id="ARBA00023310"/>
    </source>
</evidence>
<feature type="domain" description="ATP synthase F1 complex delta/epsilon subunit N-terminal" evidence="17">
    <location>
        <begin position="6"/>
        <end position="84"/>
    </location>
</feature>
<evidence type="ECO:0000256" key="8">
    <source>
        <dbReference type="ARBA" id="ARBA00023065"/>
    </source>
</evidence>
<evidence type="ECO:0000256" key="7">
    <source>
        <dbReference type="ARBA" id="ARBA00022781"/>
    </source>
</evidence>
<dbReference type="PANTHER" id="PTHR13822">
    <property type="entry name" value="ATP SYNTHASE DELTA/EPSILON CHAIN"/>
    <property type="match status" value="1"/>
</dbReference>
<keyword evidence="18" id="KW-0378">Hydrolase</keyword>
<dbReference type="GO" id="GO:0005886">
    <property type="term" value="C:plasma membrane"/>
    <property type="evidence" value="ECO:0007669"/>
    <property type="project" value="UniProtKB-SubCell"/>
</dbReference>
<dbReference type="Gene3D" id="2.60.15.10">
    <property type="entry name" value="F0F1 ATP synthase delta/epsilon subunit, N-terminal"/>
    <property type="match status" value="1"/>
</dbReference>
<dbReference type="SUPFAM" id="SSF46604">
    <property type="entry name" value="Epsilon subunit of F1F0-ATP synthase C-terminal domain"/>
    <property type="match status" value="1"/>
</dbReference>
<dbReference type="PANTHER" id="PTHR13822:SF10">
    <property type="entry name" value="ATP SYNTHASE EPSILON CHAIN, CHLOROPLASTIC"/>
    <property type="match status" value="1"/>
</dbReference>
<evidence type="ECO:0000256" key="2">
    <source>
        <dbReference type="ARBA" id="ARBA00004202"/>
    </source>
</evidence>
<evidence type="ECO:0000256" key="12">
    <source>
        <dbReference type="ARBA" id="ARBA00030215"/>
    </source>
</evidence>
<dbReference type="InterPro" id="IPR001469">
    <property type="entry name" value="ATP_synth_F1_dsu/esu"/>
</dbReference>
<dbReference type="PATRIC" id="fig|1335616.4.peg.175"/>
<feature type="domain" description="ATP synthase epsilon subunit C-terminal" evidence="16">
    <location>
        <begin position="89"/>
        <end position="136"/>
    </location>
</feature>
<reference evidence="18 19" key="1">
    <citation type="submission" date="2013-08" db="EMBL/GenBank/DDBJ databases">
        <title>Lactobacillus wasatchii sp. WDC04, a late gas producing bacteria isolated from aged chedder cheese.</title>
        <authorList>
            <person name="Oberg C.J."/>
            <person name="Culumber M."/>
            <person name="McMahon D.J."/>
            <person name="Broadbent J.R."/>
            <person name="Oberg T.S."/>
            <person name="Ortaki F."/>
        </authorList>
    </citation>
    <scope>NUCLEOTIDE SEQUENCE [LARGE SCALE GENOMIC DNA]</scope>
    <source>
        <strain evidence="18 19">WDC04</strain>
    </source>
</reference>
<gene>
    <name evidence="14 18" type="primary">atpC</name>
    <name evidence="18" type="ORF">WDC_0175</name>
</gene>
<comment type="caution">
    <text evidence="18">The sequence shown here is derived from an EMBL/GenBank/DDBJ whole genome shotgun (WGS) entry which is preliminary data.</text>
</comment>
<dbReference type="InterPro" id="IPR036794">
    <property type="entry name" value="ATP_F1_dsu/esu_C_sf"/>
</dbReference>
<dbReference type="STRING" id="1335616.WDC_0175"/>
<name>A0A0D0YYF2_9LACO</name>
<dbReference type="Gene3D" id="1.20.5.440">
    <property type="entry name" value="ATP synthase delta/epsilon subunit, C-terminal domain"/>
    <property type="match status" value="1"/>
</dbReference>
<evidence type="ECO:0000256" key="10">
    <source>
        <dbReference type="ARBA" id="ARBA00023196"/>
    </source>
</evidence>
<keyword evidence="8 14" id="KW-0406">Ion transport</keyword>
<evidence type="ECO:0000256" key="3">
    <source>
        <dbReference type="ARBA" id="ARBA00005712"/>
    </source>
</evidence>
<keyword evidence="7 14" id="KW-0375">Hydrogen ion transport</keyword>